<keyword evidence="2" id="KW-1185">Reference proteome</keyword>
<dbReference type="EMBL" id="CP036280">
    <property type="protein sequence ID" value="QDU72944.1"/>
    <property type="molecule type" value="Genomic_DNA"/>
</dbReference>
<proteinExistence type="predicted"/>
<reference evidence="1 2" key="1">
    <citation type="submission" date="2019-02" db="EMBL/GenBank/DDBJ databases">
        <title>Deep-cultivation of Planctomycetes and their phenomic and genomic characterization uncovers novel biology.</title>
        <authorList>
            <person name="Wiegand S."/>
            <person name="Jogler M."/>
            <person name="Boedeker C."/>
            <person name="Pinto D."/>
            <person name="Vollmers J."/>
            <person name="Rivas-Marin E."/>
            <person name="Kohn T."/>
            <person name="Peeters S.H."/>
            <person name="Heuer A."/>
            <person name="Rast P."/>
            <person name="Oberbeckmann S."/>
            <person name="Bunk B."/>
            <person name="Jeske O."/>
            <person name="Meyerdierks A."/>
            <person name="Storesund J.E."/>
            <person name="Kallscheuer N."/>
            <person name="Luecker S."/>
            <person name="Lage O.M."/>
            <person name="Pohl T."/>
            <person name="Merkel B.J."/>
            <person name="Hornburger P."/>
            <person name="Mueller R.-W."/>
            <person name="Bruemmer F."/>
            <person name="Labrenz M."/>
            <person name="Spormann A.M."/>
            <person name="Op den Camp H."/>
            <person name="Overmann J."/>
            <person name="Amann R."/>
            <person name="Jetten M.S.M."/>
            <person name="Mascher T."/>
            <person name="Medema M.H."/>
            <person name="Devos D.P."/>
            <person name="Kaster A.-K."/>
            <person name="Ovreas L."/>
            <person name="Rohde M."/>
            <person name="Galperin M.Y."/>
            <person name="Jogler C."/>
        </authorList>
    </citation>
    <scope>NUCLEOTIDE SEQUENCE [LARGE SCALE GENOMIC DNA]</scope>
    <source>
        <strain evidence="1 2">Pan265</strain>
    </source>
</reference>
<dbReference type="RefSeq" id="WP_145447090.1">
    <property type="nucleotide sequence ID" value="NZ_CP036280.1"/>
</dbReference>
<gene>
    <name evidence="1" type="ORF">Pan265_28200</name>
</gene>
<evidence type="ECO:0008006" key="3">
    <source>
        <dbReference type="Google" id="ProtNLM"/>
    </source>
</evidence>
<name>A0A518C171_9BACT</name>
<sequence>MAETPEQNETVAAPEQGQQQMQLRIDESDTPFYYASTARVSGTAEEIVVDISRGIQPSGQGQATMKIDARVIMSPWSAKRLAMALGQAVTRYEQAYGTIEIDPRKRQQGGGNNG</sequence>
<evidence type="ECO:0000313" key="2">
    <source>
        <dbReference type="Proteomes" id="UP000320386"/>
    </source>
</evidence>
<dbReference type="InterPro" id="IPR021857">
    <property type="entry name" value="DUF3467"/>
</dbReference>
<dbReference type="Proteomes" id="UP000320386">
    <property type="component" value="Chromosome"/>
</dbReference>
<organism evidence="1 2">
    <name type="scientific">Mucisphaera calidilacus</name>
    <dbReference type="NCBI Taxonomy" id="2527982"/>
    <lineage>
        <taxon>Bacteria</taxon>
        <taxon>Pseudomonadati</taxon>
        <taxon>Planctomycetota</taxon>
        <taxon>Phycisphaerae</taxon>
        <taxon>Phycisphaerales</taxon>
        <taxon>Phycisphaeraceae</taxon>
        <taxon>Mucisphaera</taxon>
    </lineage>
</organism>
<dbReference type="KEGG" id="mcad:Pan265_28200"/>
<dbReference type="Pfam" id="PF11950">
    <property type="entry name" value="DUF3467"/>
    <property type="match status" value="1"/>
</dbReference>
<accession>A0A518C171</accession>
<dbReference type="AlphaFoldDB" id="A0A518C171"/>
<evidence type="ECO:0000313" key="1">
    <source>
        <dbReference type="EMBL" id="QDU72944.1"/>
    </source>
</evidence>
<dbReference type="OrthoDB" id="277953at2"/>
<protein>
    <recommendedName>
        <fullName evidence="3">DUF3467 domain-containing protein</fullName>
    </recommendedName>
</protein>